<dbReference type="SUPFAM" id="SSF52096">
    <property type="entry name" value="ClpP/crotonase"/>
    <property type="match status" value="1"/>
</dbReference>
<dbReference type="Gene3D" id="1.10.12.10">
    <property type="entry name" value="Lyase 2-enoyl-coa Hydratase, Chain A, domain 2"/>
    <property type="match status" value="1"/>
</dbReference>
<reference evidence="3" key="1">
    <citation type="journal article" date="2019" name="Int. J. Syst. Evol. Microbiol.">
        <title>The Global Catalogue of Microorganisms (GCM) 10K type strain sequencing project: providing services to taxonomists for standard genome sequencing and annotation.</title>
        <authorList>
            <consortium name="The Broad Institute Genomics Platform"/>
            <consortium name="The Broad Institute Genome Sequencing Center for Infectious Disease"/>
            <person name="Wu L."/>
            <person name="Ma J."/>
        </authorList>
    </citation>
    <scope>NUCLEOTIDE SEQUENCE [LARGE SCALE GENOMIC DNA]</scope>
    <source>
        <strain evidence="3">CCUG 61889</strain>
    </source>
</reference>
<evidence type="ECO:0000313" key="3">
    <source>
        <dbReference type="Proteomes" id="UP001595752"/>
    </source>
</evidence>
<name>A0ABV8B1M1_9BACI</name>
<dbReference type="GO" id="GO:0004300">
    <property type="term" value="F:enoyl-CoA hydratase activity"/>
    <property type="evidence" value="ECO:0007669"/>
    <property type="project" value="UniProtKB-EC"/>
</dbReference>
<dbReference type="Gene3D" id="3.90.226.10">
    <property type="entry name" value="2-enoyl-CoA Hydratase, Chain A, domain 1"/>
    <property type="match status" value="1"/>
</dbReference>
<dbReference type="NCBIfam" id="NF005804">
    <property type="entry name" value="PRK07659.1"/>
    <property type="match status" value="1"/>
</dbReference>
<comment type="caution">
    <text evidence="2">The sequence shown here is derived from an EMBL/GenBank/DDBJ whole genome shotgun (WGS) entry which is preliminary data.</text>
</comment>
<proteinExistence type="inferred from homology"/>
<sequence length="257" mass="28287">MNNRLVELAFTDRVATLTLNRPQSYNALNQEMLKEMVEALEEVKKSSADFLVLKGSGKAFSAGGDIKMMTMPETGELFPQILETIGAMVLTLYTMPQLTIAAIHGSAAGLGLSLALACDYVIAEEQAKVAMNFIGIGLIPDGGGHYFLKERLGAHQAKHLIWKGEVLSGAEAQRIGVVDEATADLEQALQQKLSEWARKPVLAMKETKQLYMQQTAAELQHILKMETKGQAKMRDTKDHREGIQAFLEKRLPTFAGR</sequence>
<gene>
    <name evidence="2" type="ORF">ACFOU2_09970</name>
</gene>
<keyword evidence="3" id="KW-1185">Reference proteome</keyword>
<evidence type="ECO:0000256" key="1">
    <source>
        <dbReference type="ARBA" id="ARBA00005254"/>
    </source>
</evidence>
<comment type="similarity">
    <text evidence="1">Belongs to the enoyl-CoA hydratase/isomerase family.</text>
</comment>
<dbReference type="EC" id="4.2.1.17" evidence="2"/>
<accession>A0ABV8B1M1</accession>
<dbReference type="RefSeq" id="WP_377914656.1">
    <property type="nucleotide sequence ID" value="NZ_JBHRZT010000043.1"/>
</dbReference>
<dbReference type="CDD" id="cd06558">
    <property type="entry name" value="crotonase-like"/>
    <property type="match status" value="1"/>
</dbReference>
<evidence type="ECO:0000313" key="2">
    <source>
        <dbReference type="EMBL" id="MFC3883810.1"/>
    </source>
</evidence>
<keyword evidence="2" id="KW-0456">Lyase</keyword>
<dbReference type="PANTHER" id="PTHR43459">
    <property type="entry name" value="ENOYL-COA HYDRATASE"/>
    <property type="match status" value="1"/>
</dbReference>
<dbReference type="PANTHER" id="PTHR43459:SF1">
    <property type="entry name" value="EG:BACN32G11.4 PROTEIN"/>
    <property type="match status" value="1"/>
</dbReference>
<dbReference type="InterPro" id="IPR029045">
    <property type="entry name" value="ClpP/crotonase-like_dom_sf"/>
</dbReference>
<organism evidence="2 3">
    <name type="scientific">Bacillus songklensis</name>
    <dbReference type="NCBI Taxonomy" id="1069116"/>
    <lineage>
        <taxon>Bacteria</taxon>
        <taxon>Bacillati</taxon>
        <taxon>Bacillota</taxon>
        <taxon>Bacilli</taxon>
        <taxon>Bacillales</taxon>
        <taxon>Bacillaceae</taxon>
        <taxon>Bacillus</taxon>
    </lineage>
</organism>
<dbReference type="Proteomes" id="UP001595752">
    <property type="component" value="Unassembled WGS sequence"/>
</dbReference>
<dbReference type="InterPro" id="IPR001753">
    <property type="entry name" value="Enoyl-CoA_hydra/iso"/>
</dbReference>
<protein>
    <submittedName>
        <fullName evidence="2">Enoyl-CoA hydratase</fullName>
        <ecNumber evidence="2">4.2.1.17</ecNumber>
    </submittedName>
</protein>
<dbReference type="EMBL" id="JBHRZT010000043">
    <property type="protein sequence ID" value="MFC3883810.1"/>
    <property type="molecule type" value="Genomic_DNA"/>
</dbReference>
<dbReference type="Pfam" id="PF00378">
    <property type="entry name" value="ECH_1"/>
    <property type="match status" value="1"/>
</dbReference>
<dbReference type="InterPro" id="IPR014748">
    <property type="entry name" value="Enoyl-CoA_hydra_C"/>
</dbReference>